<dbReference type="SMART" id="SM00421">
    <property type="entry name" value="HTH_LUXR"/>
    <property type="match status" value="1"/>
</dbReference>
<dbReference type="SMART" id="SM00448">
    <property type="entry name" value="REC"/>
    <property type="match status" value="1"/>
</dbReference>
<dbReference type="PROSITE" id="PS00622">
    <property type="entry name" value="HTH_LUXR_1"/>
    <property type="match status" value="1"/>
</dbReference>
<evidence type="ECO:0000313" key="10">
    <source>
        <dbReference type="EMBL" id="QTL99501.1"/>
    </source>
</evidence>
<protein>
    <recommendedName>
        <fullName evidence="1">Stage 0 sporulation protein A homolog</fullName>
    </recommendedName>
</protein>
<evidence type="ECO:0000313" key="11">
    <source>
        <dbReference type="Proteomes" id="UP000665020"/>
    </source>
</evidence>
<dbReference type="GO" id="GO:0000160">
    <property type="term" value="P:phosphorelay signal transduction system"/>
    <property type="evidence" value="ECO:0007669"/>
    <property type="project" value="InterPro"/>
</dbReference>
<dbReference type="CDD" id="cd06170">
    <property type="entry name" value="LuxR_C_like"/>
    <property type="match status" value="1"/>
</dbReference>
<evidence type="ECO:0000256" key="2">
    <source>
        <dbReference type="ARBA" id="ARBA00022553"/>
    </source>
</evidence>
<dbReference type="InterPro" id="IPR039420">
    <property type="entry name" value="WalR-like"/>
</dbReference>
<feature type="modified residue" description="4-aspartylphosphate" evidence="7">
    <location>
        <position position="56"/>
    </location>
</feature>
<keyword evidence="2 7" id="KW-0597">Phosphoprotein</keyword>
<dbReference type="InterPro" id="IPR001789">
    <property type="entry name" value="Sig_transdc_resp-reg_receiver"/>
</dbReference>
<dbReference type="PANTHER" id="PTHR43214:SF43">
    <property type="entry name" value="TWO-COMPONENT RESPONSE REGULATOR"/>
    <property type="match status" value="1"/>
</dbReference>
<dbReference type="PROSITE" id="PS50043">
    <property type="entry name" value="HTH_LUXR_2"/>
    <property type="match status" value="1"/>
</dbReference>
<dbReference type="Pfam" id="PF00196">
    <property type="entry name" value="GerE"/>
    <property type="match status" value="1"/>
</dbReference>
<dbReference type="PANTHER" id="PTHR43214">
    <property type="entry name" value="TWO-COMPONENT RESPONSE REGULATOR"/>
    <property type="match status" value="1"/>
</dbReference>
<comment type="function">
    <text evidence="6">May play the central regulatory role in sporulation. It may be an element of the effector pathway responsible for the activation of sporulation genes in response to nutritional stress. Spo0A may act in concert with spo0H (a sigma factor) to control the expression of some genes that are critical to the sporulation process.</text>
</comment>
<keyword evidence="4" id="KW-0238">DNA-binding</keyword>
<proteinExistence type="predicted"/>
<dbReference type="RefSeq" id="WP_125986407.1">
    <property type="nucleotide sequence ID" value="NZ_CP046640.1"/>
</dbReference>
<evidence type="ECO:0000256" key="4">
    <source>
        <dbReference type="ARBA" id="ARBA00023125"/>
    </source>
</evidence>
<keyword evidence="5" id="KW-0804">Transcription</keyword>
<dbReference type="SUPFAM" id="SSF52172">
    <property type="entry name" value="CheY-like"/>
    <property type="match status" value="1"/>
</dbReference>
<dbReference type="CDD" id="cd17535">
    <property type="entry name" value="REC_NarL-like"/>
    <property type="match status" value="1"/>
</dbReference>
<dbReference type="InterPro" id="IPR016032">
    <property type="entry name" value="Sig_transdc_resp-reg_C-effctor"/>
</dbReference>
<feature type="domain" description="HTH luxR-type" evidence="8">
    <location>
        <begin position="141"/>
        <end position="206"/>
    </location>
</feature>
<dbReference type="GO" id="GO:0006355">
    <property type="term" value="P:regulation of DNA-templated transcription"/>
    <property type="evidence" value="ECO:0007669"/>
    <property type="project" value="InterPro"/>
</dbReference>
<evidence type="ECO:0000259" key="9">
    <source>
        <dbReference type="PROSITE" id="PS50110"/>
    </source>
</evidence>
<organism evidence="10 11">
    <name type="scientific">Iocasia fonsfrigidae</name>
    <dbReference type="NCBI Taxonomy" id="2682810"/>
    <lineage>
        <taxon>Bacteria</taxon>
        <taxon>Bacillati</taxon>
        <taxon>Bacillota</taxon>
        <taxon>Clostridia</taxon>
        <taxon>Halanaerobiales</taxon>
        <taxon>Halanaerobiaceae</taxon>
        <taxon>Iocasia</taxon>
    </lineage>
</organism>
<accession>A0A8A7KDK4</accession>
<keyword evidence="3" id="KW-0805">Transcription regulation</keyword>
<dbReference type="PRINTS" id="PR00038">
    <property type="entry name" value="HTHLUXR"/>
</dbReference>
<dbReference type="AlphaFoldDB" id="A0A8A7KDK4"/>
<feature type="domain" description="Response regulatory" evidence="9">
    <location>
        <begin position="5"/>
        <end position="121"/>
    </location>
</feature>
<evidence type="ECO:0000259" key="8">
    <source>
        <dbReference type="PROSITE" id="PS50043"/>
    </source>
</evidence>
<dbReference type="Gene3D" id="3.40.50.2300">
    <property type="match status" value="1"/>
</dbReference>
<name>A0A8A7KDK4_9FIRM</name>
<evidence type="ECO:0000256" key="6">
    <source>
        <dbReference type="ARBA" id="ARBA00024867"/>
    </source>
</evidence>
<sequence length="211" mass="23740">MEKIKVLIADDHDLVREGICRLLELYDDIQVIGEAGDGLETIRKVREEEPDLVLLDLNMPRMNGITTLKKIKEISPQVKILILTIHDGEEYIYEVIKAGAEGFIQKDIKPEELKDSIVKVIKGEKVFPISVEKQIAETVVIKRDVQKLSAREQEVLGLLAQGMSNREIAANLFISEKTVKNHVSNILKKMSVNDRTQAVIVALKRGMVCLS</sequence>
<evidence type="ECO:0000256" key="5">
    <source>
        <dbReference type="ARBA" id="ARBA00023163"/>
    </source>
</evidence>
<evidence type="ECO:0000256" key="1">
    <source>
        <dbReference type="ARBA" id="ARBA00018672"/>
    </source>
</evidence>
<dbReference type="KEGG" id="ifn:GM661_16865"/>
<dbReference type="PROSITE" id="PS50110">
    <property type="entry name" value="RESPONSE_REGULATORY"/>
    <property type="match status" value="1"/>
</dbReference>
<dbReference type="Proteomes" id="UP000665020">
    <property type="component" value="Chromosome"/>
</dbReference>
<evidence type="ECO:0000256" key="7">
    <source>
        <dbReference type="PROSITE-ProRule" id="PRU00169"/>
    </source>
</evidence>
<keyword evidence="11" id="KW-1185">Reference proteome</keyword>
<dbReference type="InterPro" id="IPR000792">
    <property type="entry name" value="Tscrpt_reg_LuxR_C"/>
</dbReference>
<dbReference type="EMBL" id="CP046640">
    <property type="protein sequence ID" value="QTL99501.1"/>
    <property type="molecule type" value="Genomic_DNA"/>
</dbReference>
<dbReference type="Pfam" id="PF00072">
    <property type="entry name" value="Response_reg"/>
    <property type="match status" value="1"/>
</dbReference>
<dbReference type="GO" id="GO:0003677">
    <property type="term" value="F:DNA binding"/>
    <property type="evidence" value="ECO:0007669"/>
    <property type="project" value="UniProtKB-KW"/>
</dbReference>
<dbReference type="InterPro" id="IPR011006">
    <property type="entry name" value="CheY-like_superfamily"/>
</dbReference>
<dbReference type="SUPFAM" id="SSF46894">
    <property type="entry name" value="C-terminal effector domain of the bipartite response regulators"/>
    <property type="match status" value="1"/>
</dbReference>
<evidence type="ECO:0000256" key="3">
    <source>
        <dbReference type="ARBA" id="ARBA00023015"/>
    </source>
</evidence>
<dbReference type="FunFam" id="1.10.10.10:FF:000153">
    <property type="entry name" value="LuxR family transcriptional regulator"/>
    <property type="match status" value="1"/>
</dbReference>
<dbReference type="InterPro" id="IPR058245">
    <property type="entry name" value="NreC/VraR/RcsB-like_REC"/>
</dbReference>
<gene>
    <name evidence="10" type="ORF">GM661_16865</name>
</gene>
<reference evidence="10" key="1">
    <citation type="submission" date="2019-12" db="EMBL/GenBank/DDBJ databases">
        <authorList>
            <person name="zhang j."/>
            <person name="sun C.M."/>
        </authorList>
    </citation>
    <scope>NUCLEOTIDE SEQUENCE</scope>
    <source>
        <strain evidence="10">NS-1</strain>
    </source>
</reference>